<dbReference type="InterPro" id="IPR001969">
    <property type="entry name" value="Aspartic_peptidase_AS"/>
</dbReference>
<evidence type="ECO:0000256" key="3">
    <source>
        <dbReference type="PIRSR" id="PIRSR601461-1"/>
    </source>
</evidence>
<dbReference type="GO" id="GO:0004190">
    <property type="term" value="F:aspartic-type endopeptidase activity"/>
    <property type="evidence" value="ECO:0007669"/>
    <property type="project" value="UniProtKB-KW"/>
</dbReference>
<keyword evidence="2 4" id="KW-0064">Aspartyl protease</keyword>
<dbReference type="FunFam" id="2.40.70.10:FF:000008">
    <property type="entry name" value="Cathepsin D"/>
    <property type="match status" value="1"/>
</dbReference>
<reference evidence="6" key="1">
    <citation type="submission" date="2022-07" db="EMBL/GenBank/DDBJ databases">
        <title>Genome Sequence of Physisporinus lineatus.</title>
        <authorList>
            <person name="Buettner E."/>
        </authorList>
    </citation>
    <scope>NUCLEOTIDE SEQUENCE</scope>
    <source>
        <strain evidence="6">VT162</strain>
    </source>
</reference>
<feature type="domain" description="Peptidase A1" evidence="5">
    <location>
        <begin position="6"/>
        <end position="321"/>
    </location>
</feature>
<dbReference type="Pfam" id="PF00026">
    <property type="entry name" value="Asp"/>
    <property type="match status" value="1"/>
</dbReference>
<protein>
    <recommendedName>
        <fullName evidence="5">Peptidase A1 domain-containing protein</fullName>
    </recommendedName>
</protein>
<sequence length="321" mass="33347">MSPISYFGTILVGTPPVNYNVILDTGSSDLWLASSQIPSDSQADSSSIKTYTPSASSTSVQLNRPFDITYGSGKASGELFQETVQWAGFGVPGQTFGVVNRTTANIISAPASGLMGLAFQTISSSGALPLWQNLAQTAGTLDSPVMGVWLTRFTNDSSAQLLEPGGSITIGATDSTLFTGNVDFQDIPDGTPGFWTQSLTKMTVNGQSVNVPFGDAAFAAIDTGTTGIGAPASVVSQVYSMVQGSIPQGQFFSIPCDTNVSISFTFGASSNAWTISPDDFNLGEVSPGECLGAIFVVDSPLGSVTPNWIIGDTFLVSHTKI</sequence>
<keyword evidence="4" id="KW-0378">Hydrolase</keyword>
<dbReference type="PROSITE" id="PS00141">
    <property type="entry name" value="ASP_PROTEASE"/>
    <property type="match status" value="1"/>
</dbReference>
<evidence type="ECO:0000259" key="5">
    <source>
        <dbReference type="PROSITE" id="PS51767"/>
    </source>
</evidence>
<name>A0AAD5VCA4_9APHY</name>
<dbReference type="Gene3D" id="2.40.70.10">
    <property type="entry name" value="Acid Proteases"/>
    <property type="match status" value="2"/>
</dbReference>
<keyword evidence="4" id="KW-0645">Protease</keyword>
<dbReference type="PRINTS" id="PR00792">
    <property type="entry name" value="PEPSIN"/>
</dbReference>
<accession>A0AAD5VCA4</accession>
<dbReference type="InterPro" id="IPR021109">
    <property type="entry name" value="Peptidase_aspartic_dom_sf"/>
</dbReference>
<dbReference type="InterPro" id="IPR034164">
    <property type="entry name" value="Pepsin-like_dom"/>
</dbReference>
<dbReference type="AlphaFoldDB" id="A0AAD5VCA4"/>
<comment type="similarity">
    <text evidence="1 4">Belongs to the peptidase A1 family.</text>
</comment>
<dbReference type="EMBL" id="JANAWD010000072">
    <property type="protein sequence ID" value="KAJ3488190.1"/>
    <property type="molecule type" value="Genomic_DNA"/>
</dbReference>
<dbReference type="GO" id="GO:0006508">
    <property type="term" value="P:proteolysis"/>
    <property type="evidence" value="ECO:0007669"/>
    <property type="project" value="UniProtKB-KW"/>
</dbReference>
<dbReference type="SUPFAM" id="SSF50630">
    <property type="entry name" value="Acid proteases"/>
    <property type="match status" value="1"/>
</dbReference>
<organism evidence="6 7">
    <name type="scientific">Meripilus lineatus</name>
    <dbReference type="NCBI Taxonomy" id="2056292"/>
    <lineage>
        <taxon>Eukaryota</taxon>
        <taxon>Fungi</taxon>
        <taxon>Dikarya</taxon>
        <taxon>Basidiomycota</taxon>
        <taxon>Agaricomycotina</taxon>
        <taxon>Agaricomycetes</taxon>
        <taxon>Polyporales</taxon>
        <taxon>Meripilaceae</taxon>
        <taxon>Meripilus</taxon>
    </lineage>
</organism>
<dbReference type="CDD" id="cd05471">
    <property type="entry name" value="pepsin_like"/>
    <property type="match status" value="1"/>
</dbReference>
<comment type="caution">
    <text evidence="6">The sequence shown here is derived from an EMBL/GenBank/DDBJ whole genome shotgun (WGS) entry which is preliminary data.</text>
</comment>
<proteinExistence type="inferred from homology"/>
<gene>
    <name evidence="6" type="ORF">NLI96_g3000</name>
</gene>
<dbReference type="PROSITE" id="PS51767">
    <property type="entry name" value="PEPTIDASE_A1"/>
    <property type="match status" value="1"/>
</dbReference>
<dbReference type="InterPro" id="IPR033121">
    <property type="entry name" value="PEPTIDASE_A1"/>
</dbReference>
<dbReference type="PANTHER" id="PTHR47966:SF6">
    <property type="entry name" value="PEPTIDASE A1 DOMAIN-CONTAINING PROTEIN"/>
    <property type="match status" value="1"/>
</dbReference>
<evidence type="ECO:0000313" key="6">
    <source>
        <dbReference type="EMBL" id="KAJ3488190.1"/>
    </source>
</evidence>
<keyword evidence="7" id="KW-1185">Reference proteome</keyword>
<dbReference type="InterPro" id="IPR001461">
    <property type="entry name" value="Aspartic_peptidase_A1"/>
</dbReference>
<dbReference type="PANTHER" id="PTHR47966">
    <property type="entry name" value="BETA-SITE APP-CLEAVING ENZYME, ISOFORM A-RELATED"/>
    <property type="match status" value="1"/>
</dbReference>
<feature type="active site" evidence="3">
    <location>
        <position position="24"/>
    </location>
</feature>
<evidence type="ECO:0000256" key="4">
    <source>
        <dbReference type="RuleBase" id="RU000454"/>
    </source>
</evidence>
<evidence type="ECO:0000256" key="2">
    <source>
        <dbReference type="ARBA" id="ARBA00022750"/>
    </source>
</evidence>
<evidence type="ECO:0000313" key="7">
    <source>
        <dbReference type="Proteomes" id="UP001212997"/>
    </source>
</evidence>
<feature type="active site" evidence="3">
    <location>
        <position position="222"/>
    </location>
</feature>
<dbReference type="Proteomes" id="UP001212997">
    <property type="component" value="Unassembled WGS sequence"/>
</dbReference>
<evidence type="ECO:0000256" key="1">
    <source>
        <dbReference type="ARBA" id="ARBA00007447"/>
    </source>
</evidence>